<dbReference type="AlphaFoldDB" id="A0A0D3I5J5"/>
<dbReference type="PaxDb" id="2903-EOD06530"/>
<dbReference type="GO" id="GO:0008080">
    <property type="term" value="F:N-acetyltransferase activity"/>
    <property type="evidence" value="ECO:0007669"/>
    <property type="project" value="InterPro"/>
</dbReference>
<reference evidence="4" key="1">
    <citation type="journal article" date="2013" name="Nature">
        <title>Pan genome of the phytoplankton Emiliania underpins its global distribution.</title>
        <authorList>
            <person name="Read B.A."/>
            <person name="Kegel J."/>
            <person name="Klute M.J."/>
            <person name="Kuo A."/>
            <person name="Lefebvre S.C."/>
            <person name="Maumus F."/>
            <person name="Mayer C."/>
            <person name="Miller J."/>
            <person name="Monier A."/>
            <person name="Salamov A."/>
            <person name="Young J."/>
            <person name="Aguilar M."/>
            <person name="Claverie J.M."/>
            <person name="Frickenhaus S."/>
            <person name="Gonzalez K."/>
            <person name="Herman E.K."/>
            <person name="Lin Y.C."/>
            <person name="Napier J."/>
            <person name="Ogata H."/>
            <person name="Sarno A.F."/>
            <person name="Shmutz J."/>
            <person name="Schroeder D."/>
            <person name="de Vargas C."/>
            <person name="Verret F."/>
            <person name="von Dassow P."/>
            <person name="Valentin K."/>
            <person name="Van de Peer Y."/>
            <person name="Wheeler G."/>
            <person name="Dacks J.B."/>
            <person name="Delwiche C.F."/>
            <person name="Dyhrman S.T."/>
            <person name="Glockner G."/>
            <person name="John U."/>
            <person name="Richards T."/>
            <person name="Worden A.Z."/>
            <person name="Zhang X."/>
            <person name="Grigoriev I.V."/>
            <person name="Allen A.E."/>
            <person name="Bidle K."/>
            <person name="Borodovsky M."/>
            <person name="Bowler C."/>
            <person name="Brownlee C."/>
            <person name="Cock J.M."/>
            <person name="Elias M."/>
            <person name="Gladyshev V.N."/>
            <person name="Groth M."/>
            <person name="Guda C."/>
            <person name="Hadaegh A."/>
            <person name="Iglesias-Rodriguez M.D."/>
            <person name="Jenkins J."/>
            <person name="Jones B.M."/>
            <person name="Lawson T."/>
            <person name="Leese F."/>
            <person name="Lindquist E."/>
            <person name="Lobanov A."/>
            <person name="Lomsadze A."/>
            <person name="Malik S.B."/>
            <person name="Marsh M.E."/>
            <person name="Mackinder L."/>
            <person name="Mock T."/>
            <person name="Mueller-Roeber B."/>
            <person name="Pagarete A."/>
            <person name="Parker M."/>
            <person name="Probert I."/>
            <person name="Quesneville H."/>
            <person name="Raines C."/>
            <person name="Rensing S.A."/>
            <person name="Riano-Pachon D.M."/>
            <person name="Richier S."/>
            <person name="Rokitta S."/>
            <person name="Shiraiwa Y."/>
            <person name="Soanes D.M."/>
            <person name="van der Giezen M."/>
            <person name="Wahlund T.M."/>
            <person name="Williams B."/>
            <person name="Wilson W."/>
            <person name="Wolfe G."/>
            <person name="Wurch L.L."/>
        </authorList>
    </citation>
    <scope>NUCLEOTIDE SEQUENCE</scope>
</reference>
<dbReference type="PROSITE" id="PS51186">
    <property type="entry name" value="GNAT"/>
    <property type="match status" value="1"/>
</dbReference>
<dbReference type="InterPro" id="IPR050769">
    <property type="entry name" value="NAT_camello-type"/>
</dbReference>
<dbReference type="InterPro" id="IPR000182">
    <property type="entry name" value="GNAT_dom"/>
</dbReference>
<dbReference type="KEGG" id="ehx:EMIHUDRAFT_218998"/>
<dbReference type="PANTHER" id="PTHR13947:SF37">
    <property type="entry name" value="LD18367P"/>
    <property type="match status" value="1"/>
</dbReference>
<dbReference type="eggNOG" id="ENOG502S7TP">
    <property type="taxonomic scope" value="Eukaryota"/>
</dbReference>
<evidence type="ECO:0000259" key="2">
    <source>
        <dbReference type="PROSITE" id="PS51186"/>
    </source>
</evidence>
<organism evidence="3 4">
    <name type="scientific">Emiliania huxleyi (strain CCMP1516)</name>
    <dbReference type="NCBI Taxonomy" id="280463"/>
    <lineage>
        <taxon>Eukaryota</taxon>
        <taxon>Haptista</taxon>
        <taxon>Haptophyta</taxon>
        <taxon>Prymnesiophyceae</taxon>
        <taxon>Isochrysidales</taxon>
        <taxon>Noelaerhabdaceae</taxon>
        <taxon>Emiliania</taxon>
    </lineage>
</organism>
<dbReference type="CDD" id="cd04301">
    <property type="entry name" value="NAT_SF"/>
    <property type="match status" value="1"/>
</dbReference>
<dbReference type="GeneID" id="17252744"/>
<dbReference type="InterPro" id="IPR016181">
    <property type="entry name" value="Acyl_CoA_acyltransferase"/>
</dbReference>
<keyword evidence="1" id="KW-0808">Transferase</keyword>
<dbReference type="PANTHER" id="PTHR13947">
    <property type="entry name" value="GNAT FAMILY N-ACETYLTRANSFERASE"/>
    <property type="match status" value="1"/>
</dbReference>
<keyword evidence="4" id="KW-1185">Reference proteome</keyword>
<dbReference type="EnsemblProtists" id="EOD06530">
    <property type="protein sequence ID" value="EOD06530"/>
    <property type="gene ID" value="EMIHUDRAFT_218998"/>
</dbReference>
<evidence type="ECO:0000256" key="1">
    <source>
        <dbReference type="ARBA" id="ARBA00022679"/>
    </source>
</evidence>
<dbReference type="RefSeq" id="XP_005758959.1">
    <property type="nucleotide sequence ID" value="XM_005758902.1"/>
</dbReference>
<evidence type="ECO:0000313" key="4">
    <source>
        <dbReference type="Proteomes" id="UP000013827"/>
    </source>
</evidence>
<dbReference type="HOGENOM" id="CLU_1020967_0_0_1"/>
<proteinExistence type="predicted"/>
<dbReference type="Gene3D" id="3.40.630.30">
    <property type="match status" value="1"/>
</dbReference>
<protein>
    <recommendedName>
        <fullName evidence="2">N-acetyltransferase domain-containing protein</fullName>
    </recommendedName>
</protein>
<dbReference type="SUPFAM" id="SSF55729">
    <property type="entry name" value="Acyl-CoA N-acyltransferases (Nat)"/>
    <property type="match status" value="1"/>
</dbReference>
<evidence type="ECO:0000313" key="3">
    <source>
        <dbReference type="EnsemblProtists" id="EOD06530"/>
    </source>
</evidence>
<sequence>MCMAATLASLALLPRSTRVPSGPRAASAGASLAAPAIAVEAVSESSVEEAAVFFVEAFWVSTNGGACSGGALRLSRKERRLLEAQMADDFRTRYGCSWRVGSQLRQGEGLLPSRLLLARGDAGEVIGCVGIEAALLDPIARRVLPARSAEARLQTELAALTLHPSEQARWERLSELYVARQRGLRPLVSELLPACTAAALLTDLAVSPAWRRRGVARHLCGHGERLCSDWGLPGLALKVEEANGAARRLYGGLGYEEVFRRDDEMATRVARLPAATRADTARTLLRNVPSSVLTLAKRAEERKNVRE</sequence>
<dbReference type="Pfam" id="PF00583">
    <property type="entry name" value="Acetyltransf_1"/>
    <property type="match status" value="1"/>
</dbReference>
<reference evidence="3" key="2">
    <citation type="submission" date="2024-10" db="UniProtKB">
        <authorList>
            <consortium name="EnsemblProtists"/>
        </authorList>
    </citation>
    <scope>IDENTIFICATION</scope>
</reference>
<accession>A0A0D3I5J5</accession>
<dbReference type="Proteomes" id="UP000013827">
    <property type="component" value="Unassembled WGS sequence"/>
</dbReference>
<feature type="domain" description="N-acetyltransferase" evidence="2">
    <location>
        <begin position="139"/>
        <end position="275"/>
    </location>
</feature>
<name>A0A0D3I5J5_EMIH1</name>